<organism evidence="1 2">
    <name type="scientific">Pseudomonas amygdali pv. tabaci</name>
    <name type="common">Pseudomonas syringae pv. tabaci</name>
    <dbReference type="NCBI Taxonomy" id="322"/>
    <lineage>
        <taxon>Bacteria</taxon>
        <taxon>Pseudomonadati</taxon>
        <taxon>Pseudomonadota</taxon>
        <taxon>Gammaproteobacteria</taxon>
        <taxon>Pseudomonadales</taxon>
        <taxon>Pseudomonadaceae</taxon>
        <taxon>Pseudomonas</taxon>
        <taxon>Pseudomonas amygdali</taxon>
    </lineage>
</organism>
<evidence type="ECO:0000313" key="2">
    <source>
        <dbReference type="Proteomes" id="UP000271531"/>
    </source>
</evidence>
<name>A0A3M6GMY5_PSEAJ</name>
<reference evidence="1 2" key="1">
    <citation type="submission" date="2018-08" db="EMBL/GenBank/DDBJ databases">
        <title>Recombination of ecologically and evolutionarily significant loci maintains genetic cohesion in the Pseudomonas syringae species complex.</title>
        <authorList>
            <person name="Dillon M."/>
            <person name="Thakur S."/>
            <person name="Almeida R.N.D."/>
            <person name="Weir B.S."/>
            <person name="Guttman D.S."/>
        </authorList>
    </citation>
    <scope>NUCLEOTIDE SEQUENCE [LARGE SCALE GENOMIC DNA]</scope>
    <source>
        <strain evidence="1 2">ICMP 4525</strain>
    </source>
</reference>
<accession>A0A3M6GMY5</accession>
<dbReference type="Proteomes" id="UP000271531">
    <property type="component" value="Unassembled WGS sequence"/>
</dbReference>
<gene>
    <name evidence="1" type="ORF">ALP03_200116</name>
</gene>
<protein>
    <recommendedName>
        <fullName evidence="3">Site-specific integrase</fullName>
    </recommendedName>
</protein>
<evidence type="ECO:0000313" key="1">
    <source>
        <dbReference type="EMBL" id="RMV94108.1"/>
    </source>
</evidence>
<dbReference type="EMBL" id="RBVA01000669">
    <property type="protein sequence ID" value="RMV94108.1"/>
    <property type="molecule type" value="Genomic_DNA"/>
</dbReference>
<comment type="caution">
    <text evidence="1">The sequence shown here is derived from an EMBL/GenBank/DDBJ whole genome shotgun (WGS) entry which is preliminary data.</text>
</comment>
<sequence length="575" mass="65708">MNKGTDDFIVKYTFPSAVFGVQQTPWNLAPLLFFGAAEEHTRNIIDKIINGEFGEPISDRFSLIDLLHEHLNHRVISGQSLLTTRSRIINLRKFISWCEKNSMAVSLSELQGNFIAWSDYLLERVRVSEIEISTASSLISSLCPIFDDILKLESGLRKKVCIHYSAKSRKSRLSKNGTKQNLEEAYKFGSFLYDLTKGLSVDKIKGPLPLEIPIRGGHSLTEWCKLRPSESVKSLQLSSTRIARRHATIKTRSAYIADTSLRTRHPLVNLRLEAELLIFIAETGLPLQSAYSIPYSKFSFKSIINGYEMKQIYKNRAQGEIIAHVHTEYRKVFDDYLRWRSEIFPNTENGLLFPFHSTKGKTEHLAPLFAAIKKRCSGLDIKMFGPRALKKTKVNFLLRETKAPNIAAEYGQHSLQTLFRNYHEPSHQIAMIEISEFHKKHDPFLAAAGPGNCIQARPAPVEIQHTNVPLADCLSPSGCLFCMQNRDVEGYDHIWSLLSFQYLKTIELSKVTSLILDSDKHPAFFTIQRICDKVNLLSSFSSKNEMWVTEARANVTQGYYHPKWDGFIRLQRYEK</sequence>
<proteinExistence type="predicted"/>
<dbReference type="RefSeq" id="WP_117140607.1">
    <property type="nucleotide sequence ID" value="NZ_QPCR01000001.1"/>
</dbReference>
<evidence type="ECO:0008006" key="3">
    <source>
        <dbReference type="Google" id="ProtNLM"/>
    </source>
</evidence>
<dbReference type="AlphaFoldDB" id="A0A3M6GMY5"/>